<dbReference type="InterPro" id="IPR003593">
    <property type="entry name" value="AAA+_ATPase"/>
</dbReference>
<dbReference type="Pfam" id="PF00005">
    <property type="entry name" value="ABC_tran"/>
    <property type="match status" value="1"/>
</dbReference>
<feature type="domain" description="ABC transporter" evidence="4">
    <location>
        <begin position="6"/>
        <end position="233"/>
    </location>
</feature>
<keyword evidence="6" id="KW-1185">Reference proteome</keyword>
<evidence type="ECO:0000259" key="4">
    <source>
        <dbReference type="PROSITE" id="PS50893"/>
    </source>
</evidence>
<keyword evidence="1" id="KW-0813">Transport</keyword>
<comment type="caution">
    <text evidence="5">The sequence shown here is derived from an EMBL/GenBank/DDBJ whole genome shotgun (WGS) entry which is preliminary data.</text>
</comment>
<dbReference type="GO" id="GO:0005524">
    <property type="term" value="F:ATP binding"/>
    <property type="evidence" value="ECO:0007669"/>
    <property type="project" value="UniProtKB-KW"/>
</dbReference>
<dbReference type="AlphaFoldDB" id="A0A0R2BKD1"/>
<dbReference type="InterPro" id="IPR017871">
    <property type="entry name" value="ABC_transporter-like_CS"/>
</dbReference>
<keyword evidence="3" id="KW-0067">ATP-binding</keyword>
<evidence type="ECO:0000256" key="2">
    <source>
        <dbReference type="ARBA" id="ARBA00022741"/>
    </source>
</evidence>
<dbReference type="InterPro" id="IPR027417">
    <property type="entry name" value="P-loop_NTPase"/>
</dbReference>
<dbReference type="PANTHER" id="PTHR42939:SF1">
    <property type="entry name" value="ABC TRANSPORTER ATP-BINDING PROTEIN ALBC-RELATED"/>
    <property type="match status" value="1"/>
</dbReference>
<evidence type="ECO:0000313" key="5">
    <source>
        <dbReference type="EMBL" id="KRM78994.1"/>
    </source>
</evidence>
<gene>
    <name evidence="5" type="ORF">FC84_GL000150</name>
</gene>
<dbReference type="STRING" id="1423738.FC84_GL000150"/>
<accession>A0A0R2BKD1</accession>
<dbReference type="InterPro" id="IPR051782">
    <property type="entry name" value="ABC_Transporter_VariousFunc"/>
</dbReference>
<dbReference type="Proteomes" id="UP000051813">
    <property type="component" value="Unassembled WGS sequence"/>
</dbReference>
<dbReference type="InterPro" id="IPR003439">
    <property type="entry name" value="ABC_transporter-like_ATP-bd"/>
</dbReference>
<proteinExistence type="predicted"/>
<dbReference type="EMBL" id="AYYK01000008">
    <property type="protein sequence ID" value="KRM78994.1"/>
    <property type="molecule type" value="Genomic_DNA"/>
</dbReference>
<dbReference type="PATRIC" id="fig|1423738.3.peg.152"/>
<dbReference type="SUPFAM" id="SSF52540">
    <property type="entry name" value="P-loop containing nucleoside triphosphate hydrolases"/>
    <property type="match status" value="1"/>
</dbReference>
<evidence type="ECO:0000313" key="6">
    <source>
        <dbReference type="Proteomes" id="UP000051813"/>
    </source>
</evidence>
<dbReference type="Gene3D" id="3.40.50.300">
    <property type="entry name" value="P-loop containing nucleotide triphosphate hydrolases"/>
    <property type="match status" value="1"/>
</dbReference>
<dbReference type="PROSITE" id="PS00211">
    <property type="entry name" value="ABC_TRANSPORTER_1"/>
    <property type="match status" value="1"/>
</dbReference>
<dbReference type="PROSITE" id="PS50893">
    <property type="entry name" value="ABC_TRANSPORTER_2"/>
    <property type="match status" value="1"/>
</dbReference>
<reference evidence="5 6" key="1">
    <citation type="journal article" date="2015" name="Genome Announc.">
        <title>Expanding the biotechnology potential of lactobacilli through comparative genomics of 213 strains and associated genera.</title>
        <authorList>
            <person name="Sun Z."/>
            <person name="Harris H.M."/>
            <person name="McCann A."/>
            <person name="Guo C."/>
            <person name="Argimon S."/>
            <person name="Zhang W."/>
            <person name="Yang X."/>
            <person name="Jeffery I.B."/>
            <person name="Cooney J.C."/>
            <person name="Kagawa T.F."/>
            <person name="Liu W."/>
            <person name="Song Y."/>
            <person name="Salvetti E."/>
            <person name="Wrobel A."/>
            <person name="Rasinkangas P."/>
            <person name="Parkhill J."/>
            <person name="Rea M.C."/>
            <person name="O'Sullivan O."/>
            <person name="Ritari J."/>
            <person name="Douillard F.P."/>
            <person name="Paul Ross R."/>
            <person name="Yang R."/>
            <person name="Briner A.E."/>
            <person name="Felis G.E."/>
            <person name="de Vos W.M."/>
            <person name="Barrangou R."/>
            <person name="Klaenhammer T.R."/>
            <person name="Caufield P.W."/>
            <person name="Cui Y."/>
            <person name="Zhang H."/>
            <person name="O'Toole P.W."/>
        </authorList>
    </citation>
    <scope>NUCLEOTIDE SEQUENCE [LARGE SCALE GENOMIC DNA]</scope>
    <source>
        <strain evidence="5 6">DSM 20335</strain>
    </source>
</reference>
<dbReference type="SMART" id="SM00382">
    <property type="entry name" value="AAA"/>
    <property type="match status" value="1"/>
</dbReference>
<sequence length="302" mass="34093">MGIKMLSLQHLTKSFGKMKAVDDVTFDVQHGKILGLIGQNGAGKTTTFRMILNFIEPDRGLITWNDQPFTQAQYDELGYLPEERGLFPKMTVENQIVYFAELRGMKRADIRREIPRWLERFEVKAKPTDKIKDLSKGNAQKVQLIATLIHQPQLVILDEPFSGLDPVNVSILREGILELKKQGAAIIYSDHNMDNVEQVSDQLVMLRSGKMVLHGTVDDVRQSFGRVKLYLESGLSAEQVRAIEGVIEVKEQRQRLELTLADETVGQKIFTLATANGYIPEFNQQPPTLEEIFKMKAGAPNA</sequence>
<dbReference type="Pfam" id="PF13732">
    <property type="entry name" value="DrrA1-3_C"/>
    <property type="match status" value="1"/>
</dbReference>
<name>A0A0R2BKD1_9LACO</name>
<protein>
    <submittedName>
        <fullName evidence="5">ABC-type uncharacterized transport system, ATPase component</fullName>
    </submittedName>
</protein>
<evidence type="ECO:0000256" key="3">
    <source>
        <dbReference type="ARBA" id="ARBA00022840"/>
    </source>
</evidence>
<evidence type="ECO:0000256" key="1">
    <source>
        <dbReference type="ARBA" id="ARBA00022448"/>
    </source>
</evidence>
<dbReference type="PANTHER" id="PTHR42939">
    <property type="entry name" value="ABC TRANSPORTER ATP-BINDING PROTEIN ALBC-RELATED"/>
    <property type="match status" value="1"/>
</dbReference>
<dbReference type="InterPro" id="IPR025302">
    <property type="entry name" value="DrrA1/2-like_C"/>
</dbReference>
<organism evidence="5 6">
    <name type="scientific">Lapidilactobacillus dextrinicus DSM 20335</name>
    <dbReference type="NCBI Taxonomy" id="1423738"/>
    <lineage>
        <taxon>Bacteria</taxon>
        <taxon>Bacillati</taxon>
        <taxon>Bacillota</taxon>
        <taxon>Bacilli</taxon>
        <taxon>Lactobacillales</taxon>
        <taxon>Lactobacillaceae</taxon>
        <taxon>Lapidilactobacillus</taxon>
    </lineage>
</organism>
<dbReference type="GO" id="GO:0016887">
    <property type="term" value="F:ATP hydrolysis activity"/>
    <property type="evidence" value="ECO:0007669"/>
    <property type="project" value="InterPro"/>
</dbReference>
<keyword evidence="2" id="KW-0547">Nucleotide-binding</keyword>